<protein>
    <submittedName>
        <fullName evidence="2">60 kDa heat shock protein</fullName>
    </submittedName>
</protein>
<reference evidence="2 3" key="1">
    <citation type="journal article" date="2019" name="Mol. Ecol. Resour.">
        <title>Improving Illumina assemblies with Hi-C and long reads: an example with the North African dromedary.</title>
        <authorList>
            <person name="Elbers J.P."/>
            <person name="Rogers M.F."/>
            <person name="Perelman P.L."/>
            <person name="Proskuryakova A.A."/>
            <person name="Serdyukova N.A."/>
            <person name="Johnson W.E."/>
            <person name="Horin P."/>
            <person name="Corander J."/>
            <person name="Murphy D."/>
            <person name="Burger P.A."/>
        </authorList>
    </citation>
    <scope>NUCLEOTIDE SEQUENCE [LARGE SCALE GENOMIC DNA]</scope>
    <source>
        <strain evidence="2">Drom800</strain>
        <tissue evidence="2">Blood</tissue>
    </source>
</reference>
<gene>
    <name evidence="2" type="ORF">Cadr_000015509</name>
</gene>
<dbReference type="SUPFAM" id="SSF52029">
    <property type="entry name" value="GroEL apical domain-like"/>
    <property type="match status" value="1"/>
</dbReference>
<evidence type="ECO:0000313" key="2">
    <source>
        <dbReference type="EMBL" id="KAB1272512.1"/>
    </source>
</evidence>
<proteinExistence type="predicted"/>
<organism evidence="2 3">
    <name type="scientific">Camelus dromedarius</name>
    <name type="common">Dromedary</name>
    <name type="synonym">Arabian camel</name>
    <dbReference type="NCBI Taxonomy" id="9838"/>
    <lineage>
        <taxon>Eukaryota</taxon>
        <taxon>Metazoa</taxon>
        <taxon>Chordata</taxon>
        <taxon>Craniata</taxon>
        <taxon>Vertebrata</taxon>
        <taxon>Euteleostomi</taxon>
        <taxon>Mammalia</taxon>
        <taxon>Eutheria</taxon>
        <taxon>Laurasiatheria</taxon>
        <taxon>Artiodactyla</taxon>
        <taxon>Tylopoda</taxon>
        <taxon>Camelidae</taxon>
        <taxon>Camelus</taxon>
    </lineage>
</organism>
<dbReference type="Gene3D" id="3.50.7.10">
    <property type="entry name" value="GroEL"/>
    <property type="match status" value="1"/>
</dbReference>
<sequence length="126" mass="14129">MLAVDAIIAELKKSPKPASMPEEIAVSAKKLAENLLKDMAIATGGSVFREDRLTLNLDDMQPYHLGKVGEITETTDEALLLKEKEKMENEEKIYPLISSKENQKDKTETDKAGYQYKVGRNGNERM</sequence>
<dbReference type="EMBL" id="JWIN03000010">
    <property type="protein sequence ID" value="KAB1272512.1"/>
    <property type="molecule type" value="Genomic_DNA"/>
</dbReference>
<accession>A0A5N4DMY4</accession>
<dbReference type="InterPro" id="IPR027409">
    <property type="entry name" value="GroEL-like_apical_dom_sf"/>
</dbReference>
<keyword evidence="2" id="KW-0346">Stress response</keyword>
<evidence type="ECO:0000256" key="1">
    <source>
        <dbReference type="SAM" id="MobiDB-lite"/>
    </source>
</evidence>
<keyword evidence="3" id="KW-1185">Reference proteome</keyword>
<dbReference type="Proteomes" id="UP000299084">
    <property type="component" value="Unassembled WGS sequence"/>
</dbReference>
<feature type="compositionally biased region" description="Basic and acidic residues" evidence="1">
    <location>
        <begin position="101"/>
        <end position="111"/>
    </location>
</feature>
<comment type="caution">
    <text evidence="2">The sequence shown here is derived from an EMBL/GenBank/DDBJ whole genome shotgun (WGS) entry which is preliminary data.</text>
</comment>
<feature type="region of interest" description="Disordered" evidence="1">
    <location>
        <begin position="92"/>
        <end position="126"/>
    </location>
</feature>
<name>A0A5N4DMY4_CAMDR</name>
<evidence type="ECO:0000313" key="3">
    <source>
        <dbReference type="Proteomes" id="UP000299084"/>
    </source>
</evidence>
<dbReference type="AlphaFoldDB" id="A0A5N4DMY4"/>